<protein>
    <submittedName>
        <fullName evidence="1">Uncharacterized protein</fullName>
    </submittedName>
</protein>
<name>A0ABW8LFV0_9ACTN</name>
<reference evidence="1 2" key="1">
    <citation type="submission" date="2024-11" db="EMBL/GenBank/DDBJ databases">
        <title>The Natural Products Discovery Center: Release of the First 8490 Sequenced Strains for Exploring Actinobacteria Biosynthetic Diversity.</title>
        <authorList>
            <person name="Kalkreuter E."/>
            <person name="Kautsar S.A."/>
            <person name="Yang D."/>
            <person name="Bader C.D."/>
            <person name="Teijaro C.N."/>
            <person name="Fluegel L."/>
            <person name="Davis C.M."/>
            <person name="Simpson J.R."/>
            <person name="Lauterbach L."/>
            <person name="Steele A.D."/>
            <person name="Gui C."/>
            <person name="Meng S."/>
            <person name="Li G."/>
            <person name="Viehrig K."/>
            <person name="Ye F."/>
            <person name="Su P."/>
            <person name="Kiefer A.F."/>
            <person name="Nichols A."/>
            <person name="Cepeda A.J."/>
            <person name="Yan W."/>
            <person name="Fan B."/>
            <person name="Jiang Y."/>
            <person name="Adhikari A."/>
            <person name="Zheng C.-J."/>
            <person name="Schuster L."/>
            <person name="Cowan T.M."/>
            <person name="Smanski M.J."/>
            <person name="Chevrette M.G."/>
            <person name="De Carvalho L.P.S."/>
            <person name="Shen B."/>
        </authorList>
    </citation>
    <scope>NUCLEOTIDE SEQUENCE [LARGE SCALE GENOMIC DNA]</scope>
    <source>
        <strain evidence="1 2">NPDC020863</strain>
    </source>
</reference>
<proteinExistence type="predicted"/>
<evidence type="ECO:0000313" key="2">
    <source>
        <dbReference type="Proteomes" id="UP001620295"/>
    </source>
</evidence>
<dbReference type="Proteomes" id="UP001620295">
    <property type="component" value="Unassembled WGS sequence"/>
</dbReference>
<organism evidence="1 2">
    <name type="scientific">Streptomyces milbemycinicus</name>
    <dbReference type="NCBI Taxonomy" id="476552"/>
    <lineage>
        <taxon>Bacteria</taxon>
        <taxon>Bacillati</taxon>
        <taxon>Actinomycetota</taxon>
        <taxon>Actinomycetes</taxon>
        <taxon>Kitasatosporales</taxon>
        <taxon>Streptomycetaceae</taxon>
        <taxon>Streptomyces</taxon>
    </lineage>
</organism>
<gene>
    <name evidence="1" type="ORF">ACI2L5_06845</name>
</gene>
<keyword evidence="2" id="KW-1185">Reference proteome</keyword>
<dbReference type="RefSeq" id="WP_404745833.1">
    <property type="nucleotide sequence ID" value="NZ_JBJDQH010000002.1"/>
</dbReference>
<accession>A0ABW8LFV0</accession>
<evidence type="ECO:0000313" key="1">
    <source>
        <dbReference type="EMBL" id="MFK4264644.1"/>
    </source>
</evidence>
<dbReference type="EMBL" id="JBJDQH010000002">
    <property type="protein sequence ID" value="MFK4264644.1"/>
    <property type="molecule type" value="Genomic_DNA"/>
</dbReference>
<comment type="caution">
    <text evidence="1">The sequence shown here is derived from an EMBL/GenBank/DDBJ whole genome shotgun (WGS) entry which is preliminary data.</text>
</comment>
<sequence>MPMDKGDVLYFEAAVLDDEELSWDAQKIGAVIDALGEAGLVPEGEIDPMQWAATSRKPCRFRGATGRYRLVVKDSGGWRWDTPASTLMQTRFRNRPEAVAELIDAVRAVIGVATPYYGCTWRKVQQHPPWWMRTHHPFAALDGRALQFFSVRYLDVHNGGQPFSDPPCVSESLAGGQLLIGKLPAFGEADGAALLELADYLQPKFD</sequence>